<name>A0A834T450_9FABA</name>
<evidence type="ECO:0000313" key="2">
    <source>
        <dbReference type="Proteomes" id="UP000634136"/>
    </source>
</evidence>
<dbReference type="AlphaFoldDB" id="A0A834T450"/>
<sequence length="45" mass="5271">MERLHRWLRRERSIAKCNDGKSVKHNASRVGLQVSINDLPRAFQP</sequence>
<keyword evidence="2" id="KW-1185">Reference proteome</keyword>
<protein>
    <submittedName>
        <fullName evidence="1">Uncharacterized protein</fullName>
    </submittedName>
</protein>
<reference evidence="1" key="1">
    <citation type="submission" date="2020-09" db="EMBL/GenBank/DDBJ databases">
        <title>Genome-Enabled Discovery of Anthraquinone Biosynthesis in Senna tora.</title>
        <authorList>
            <person name="Kang S.-H."/>
            <person name="Pandey R.P."/>
            <person name="Lee C.-M."/>
            <person name="Sim J.-S."/>
            <person name="Jeong J.-T."/>
            <person name="Choi B.-S."/>
            <person name="Jung M."/>
            <person name="Ginzburg D."/>
            <person name="Zhao K."/>
            <person name="Won S.Y."/>
            <person name="Oh T.-J."/>
            <person name="Yu Y."/>
            <person name="Kim N.-H."/>
            <person name="Lee O.R."/>
            <person name="Lee T.-H."/>
            <person name="Bashyal P."/>
            <person name="Kim T.-S."/>
            <person name="Lee W.-H."/>
            <person name="Kawkins C."/>
            <person name="Kim C.-K."/>
            <person name="Kim J.S."/>
            <person name="Ahn B.O."/>
            <person name="Rhee S.Y."/>
            <person name="Sohng J.K."/>
        </authorList>
    </citation>
    <scope>NUCLEOTIDE SEQUENCE</scope>
    <source>
        <tissue evidence="1">Leaf</tissue>
    </source>
</reference>
<dbReference type="EMBL" id="JAAIUW010000009">
    <property type="protein sequence ID" value="KAF7815379.1"/>
    <property type="molecule type" value="Genomic_DNA"/>
</dbReference>
<dbReference type="Proteomes" id="UP000634136">
    <property type="component" value="Unassembled WGS sequence"/>
</dbReference>
<proteinExistence type="predicted"/>
<accession>A0A834T450</accession>
<comment type="caution">
    <text evidence="1">The sequence shown here is derived from an EMBL/GenBank/DDBJ whole genome shotgun (WGS) entry which is preliminary data.</text>
</comment>
<evidence type="ECO:0000313" key="1">
    <source>
        <dbReference type="EMBL" id="KAF7815379.1"/>
    </source>
</evidence>
<gene>
    <name evidence="1" type="ORF">G2W53_029348</name>
</gene>
<organism evidence="1 2">
    <name type="scientific">Senna tora</name>
    <dbReference type="NCBI Taxonomy" id="362788"/>
    <lineage>
        <taxon>Eukaryota</taxon>
        <taxon>Viridiplantae</taxon>
        <taxon>Streptophyta</taxon>
        <taxon>Embryophyta</taxon>
        <taxon>Tracheophyta</taxon>
        <taxon>Spermatophyta</taxon>
        <taxon>Magnoliopsida</taxon>
        <taxon>eudicotyledons</taxon>
        <taxon>Gunneridae</taxon>
        <taxon>Pentapetalae</taxon>
        <taxon>rosids</taxon>
        <taxon>fabids</taxon>
        <taxon>Fabales</taxon>
        <taxon>Fabaceae</taxon>
        <taxon>Caesalpinioideae</taxon>
        <taxon>Cassia clade</taxon>
        <taxon>Senna</taxon>
    </lineage>
</organism>